<gene>
    <name evidence="1" type="ORF">GXM19_03840</name>
</gene>
<name>A0A858B4A0_COLAA</name>
<dbReference type="RefSeq" id="WP_040359409.1">
    <property type="nucleotide sequence ID" value="NZ_AAVN02000006.1"/>
</dbReference>
<evidence type="ECO:0000313" key="1">
    <source>
        <dbReference type="EMBL" id="QIA33468.1"/>
    </source>
</evidence>
<dbReference type="AlphaFoldDB" id="A0A858B4A0"/>
<organism evidence="1 2">
    <name type="scientific">Collinsella aerofaciens (strain ATCC 25986 / DSM 3979 / JCM 10188 / KCTC 3647 / NCTC 11838 / VPI 1003)</name>
    <dbReference type="NCBI Taxonomy" id="411903"/>
    <lineage>
        <taxon>Bacteria</taxon>
        <taxon>Bacillati</taxon>
        <taxon>Actinomycetota</taxon>
        <taxon>Coriobacteriia</taxon>
        <taxon>Coriobacteriales</taxon>
        <taxon>Coriobacteriaceae</taxon>
        <taxon>Collinsella</taxon>
    </lineage>
</organism>
<dbReference type="EMBL" id="CP048433">
    <property type="protein sequence ID" value="QIA33468.1"/>
    <property type="molecule type" value="Genomic_DNA"/>
</dbReference>
<proteinExistence type="predicted"/>
<dbReference type="Proteomes" id="UP000464211">
    <property type="component" value="Chromosome"/>
</dbReference>
<sequence length="86" mass="9066">MRTLPDGSLTVAALHPERSWTREQHLAADIVDSVYAAATALCGGKASEAPRVPRPRDVAAAGAAAERAASVRARIENTEWVEVTDG</sequence>
<reference evidence="1 2" key="1">
    <citation type="submission" date="2020-01" db="EMBL/GenBank/DDBJ databases">
        <title>Complete genome sequence of Collinsella aerofaciens JCM 10188(T).</title>
        <authorList>
            <person name="Tourlousse D.M."/>
            <person name="Sakamoto M."/>
            <person name="Miura T."/>
            <person name="Narita K."/>
            <person name="Ohashi A."/>
            <person name="Uchino Y."/>
            <person name="Yamazoe A."/>
            <person name="Kameyama K."/>
            <person name="Terauchi J."/>
            <person name="Ohkuma M."/>
            <person name="Kawasaki H."/>
            <person name="Sekiguchi Y."/>
        </authorList>
    </citation>
    <scope>NUCLEOTIDE SEQUENCE [LARGE SCALE GENOMIC DNA]</scope>
    <source>
        <strain evidence="1 2">JCM 10188</strain>
    </source>
</reference>
<protein>
    <submittedName>
        <fullName evidence="1">Uncharacterized protein</fullName>
    </submittedName>
</protein>
<dbReference type="GeneID" id="92849544"/>
<evidence type="ECO:0000313" key="2">
    <source>
        <dbReference type="Proteomes" id="UP000464211"/>
    </source>
</evidence>
<accession>A0A858B4A0</accession>